<sequence>MVIADLGCASTPNTLLFVSEAITTVCENTSNDSTVEESSMEVQFFLNDLPSNDFNYIFLSLEKSKQSIAQDCAHRGLQPPPHYVAGVSGSFYARLRSSHATACISSIPRSASCGSPR</sequence>
<gene>
    <name evidence="1" type="ORF">GUJ93_ZPchr0011g27797</name>
</gene>
<organism evidence="1 2">
    <name type="scientific">Zizania palustris</name>
    <name type="common">Northern wild rice</name>
    <dbReference type="NCBI Taxonomy" id="103762"/>
    <lineage>
        <taxon>Eukaryota</taxon>
        <taxon>Viridiplantae</taxon>
        <taxon>Streptophyta</taxon>
        <taxon>Embryophyta</taxon>
        <taxon>Tracheophyta</taxon>
        <taxon>Spermatophyta</taxon>
        <taxon>Magnoliopsida</taxon>
        <taxon>Liliopsida</taxon>
        <taxon>Poales</taxon>
        <taxon>Poaceae</taxon>
        <taxon>BOP clade</taxon>
        <taxon>Oryzoideae</taxon>
        <taxon>Oryzeae</taxon>
        <taxon>Zizaniinae</taxon>
        <taxon>Zizania</taxon>
    </lineage>
</organism>
<evidence type="ECO:0000313" key="2">
    <source>
        <dbReference type="Proteomes" id="UP000729402"/>
    </source>
</evidence>
<dbReference type="GO" id="GO:0008168">
    <property type="term" value="F:methyltransferase activity"/>
    <property type="evidence" value="ECO:0007669"/>
    <property type="project" value="InterPro"/>
</dbReference>
<name>A0A8J5WJJ8_ZIZPA</name>
<reference evidence="1" key="2">
    <citation type="submission" date="2021-02" db="EMBL/GenBank/DDBJ databases">
        <authorList>
            <person name="Kimball J.A."/>
            <person name="Haas M.W."/>
            <person name="Macchietto M."/>
            <person name="Kono T."/>
            <person name="Duquette J."/>
            <person name="Shao M."/>
        </authorList>
    </citation>
    <scope>NUCLEOTIDE SEQUENCE</scope>
    <source>
        <tissue evidence="1">Fresh leaf tissue</tissue>
    </source>
</reference>
<protein>
    <submittedName>
        <fullName evidence="1">Uncharacterized protein</fullName>
    </submittedName>
</protein>
<dbReference type="EMBL" id="JAAALK010000081">
    <property type="protein sequence ID" value="KAG8089676.1"/>
    <property type="molecule type" value="Genomic_DNA"/>
</dbReference>
<dbReference type="InterPro" id="IPR005299">
    <property type="entry name" value="MeTrfase_7"/>
</dbReference>
<dbReference type="PANTHER" id="PTHR31009">
    <property type="entry name" value="S-ADENOSYL-L-METHIONINE:CARBOXYL METHYLTRANSFERASE FAMILY PROTEIN"/>
    <property type="match status" value="1"/>
</dbReference>
<keyword evidence="2" id="KW-1185">Reference proteome</keyword>
<dbReference type="Pfam" id="PF03492">
    <property type="entry name" value="Methyltransf_7"/>
    <property type="match status" value="1"/>
</dbReference>
<dbReference type="Proteomes" id="UP000729402">
    <property type="component" value="Unassembled WGS sequence"/>
</dbReference>
<evidence type="ECO:0000313" key="1">
    <source>
        <dbReference type="EMBL" id="KAG8089676.1"/>
    </source>
</evidence>
<proteinExistence type="predicted"/>
<reference evidence="1" key="1">
    <citation type="journal article" date="2021" name="bioRxiv">
        <title>Whole Genome Assembly and Annotation of Northern Wild Rice, Zizania palustris L., Supports a Whole Genome Duplication in the Zizania Genus.</title>
        <authorList>
            <person name="Haas M."/>
            <person name="Kono T."/>
            <person name="Macchietto M."/>
            <person name="Millas R."/>
            <person name="McGilp L."/>
            <person name="Shao M."/>
            <person name="Duquette J."/>
            <person name="Hirsch C.N."/>
            <person name="Kimball J."/>
        </authorList>
    </citation>
    <scope>NUCLEOTIDE SEQUENCE</scope>
    <source>
        <tissue evidence="1">Fresh leaf tissue</tissue>
    </source>
</reference>
<accession>A0A8J5WJJ8</accession>
<dbReference type="AlphaFoldDB" id="A0A8J5WJJ8"/>
<dbReference type="OrthoDB" id="783690at2759"/>
<comment type="caution">
    <text evidence="1">The sequence shown here is derived from an EMBL/GenBank/DDBJ whole genome shotgun (WGS) entry which is preliminary data.</text>
</comment>